<reference evidence="1 2" key="1">
    <citation type="journal article" date="2014" name="Genome Announc.">
        <title>Draft Genome Sequence of Advenella kashmirensis Strain W13003, a Polycyclic Aromatic Hydrocarbon-Degrading Bacterium.</title>
        <authorList>
            <person name="Wang X."/>
            <person name="Jin D."/>
            <person name="Zhou L."/>
            <person name="Wu L."/>
            <person name="An W."/>
            <person name="Zhao L."/>
        </authorList>
    </citation>
    <scope>NUCLEOTIDE SEQUENCE [LARGE SCALE GENOMIC DNA]</scope>
    <source>
        <strain evidence="1 2">W13003</strain>
    </source>
</reference>
<dbReference type="RefSeq" id="WP_024005361.1">
    <property type="nucleotide sequence ID" value="NZ_KI650980.1"/>
</dbReference>
<name>V8QQG0_9BURK</name>
<dbReference type="Gene3D" id="3.30.1540.10">
    <property type="entry name" value="formyl-coa transferase, domain 3"/>
    <property type="match status" value="1"/>
</dbReference>
<accession>V8QQG0</accession>
<evidence type="ECO:0000313" key="1">
    <source>
        <dbReference type="EMBL" id="ETF01530.1"/>
    </source>
</evidence>
<dbReference type="OrthoDB" id="5294844at2"/>
<dbReference type="GO" id="GO:0016740">
    <property type="term" value="F:transferase activity"/>
    <property type="evidence" value="ECO:0007669"/>
    <property type="project" value="UniProtKB-KW"/>
</dbReference>
<dbReference type="Proteomes" id="UP000018733">
    <property type="component" value="Unassembled WGS sequence"/>
</dbReference>
<keyword evidence="2" id="KW-1185">Reference proteome</keyword>
<sequence length="373" mass="39779">MNQNNRKANKTDGHSGPLSGLRVVEFAGLGPGPFACMLLSDMGADVVTVDRIGNQFGDKNNIVNRGRTLVHANLKDPASREQILGLIRNADVLVEGFRPGIMERLGFGPETVWEVNRKLIYARMTGWGQSGPSAKTAGHDINYISLTGALDAIGPAGGPPVPPLNLLGDYGGGALYLVVGILAALHEVRNSGAGQVIDAAITDGTLSMMTHFVAASLKGTFVEQRGSNMLDGGAPYYGVYETADKRHISVGAIEPQFFAELCNRLELKGDWLSAQNDQSQWPALRAELAHIFSSRTRDEWAGIFAESDACVTPVLSLSEAALHSHNTARQSFVTINGVTQPAPAPRFSRTPSKIQGPPASQLASVETIVARWG</sequence>
<keyword evidence="1" id="KW-0808">Transferase</keyword>
<dbReference type="EMBL" id="AYXT01000010">
    <property type="protein sequence ID" value="ETF01530.1"/>
    <property type="molecule type" value="Genomic_DNA"/>
</dbReference>
<dbReference type="InterPro" id="IPR003673">
    <property type="entry name" value="CoA-Trfase_fam_III"/>
</dbReference>
<gene>
    <name evidence="1" type="ORF">W822_11975</name>
</gene>
<dbReference type="PATRIC" id="fig|1424334.3.peg.2412"/>
<organism evidence="1 2">
    <name type="scientific">Advenella kashmirensis W13003</name>
    <dbReference type="NCBI Taxonomy" id="1424334"/>
    <lineage>
        <taxon>Bacteria</taxon>
        <taxon>Pseudomonadati</taxon>
        <taxon>Pseudomonadota</taxon>
        <taxon>Betaproteobacteria</taxon>
        <taxon>Burkholderiales</taxon>
        <taxon>Alcaligenaceae</taxon>
    </lineage>
</organism>
<dbReference type="HOGENOM" id="CLU_033975_5_0_4"/>
<proteinExistence type="predicted"/>
<dbReference type="InterPro" id="IPR023606">
    <property type="entry name" value="CoA-Trfase_III_dom_1_sf"/>
</dbReference>
<dbReference type="Pfam" id="PF02515">
    <property type="entry name" value="CoA_transf_3"/>
    <property type="match status" value="1"/>
</dbReference>
<comment type="caution">
    <text evidence="1">The sequence shown here is derived from an EMBL/GenBank/DDBJ whole genome shotgun (WGS) entry which is preliminary data.</text>
</comment>
<dbReference type="PANTHER" id="PTHR48228:SF5">
    <property type="entry name" value="ALPHA-METHYLACYL-COA RACEMASE"/>
    <property type="match status" value="1"/>
</dbReference>
<protein>
    <submittedName>
        <fullName evidence="1">CoA transferase</fullName>
    </submittedName>
</protein>
<dbReference type="Gene3D" id="3.40.50.10540">
    <property type="entry name" value="Crotonobetainyl-coa:carnitine coa-transferase, domain 1"/>
    <property type="match status" value="1"/>
</dbReference>
<dbReference type="PANTHER" id="PTHR48228">
    <property type="entry name" value="SUCCINYL-COA--D-CITRAMALATE COA-TRANSFERASE"/>
    <property type="match status" value="1"/>
</dbReference>
<dbReference type="AlphaFoldDB" id="V8QQG0"/>
<dbReference type="SUPFAM" id="SSF89796">
    <property type="entry name" value="CoA-transferase family III (CaiB/BaiF)"/>
    <property type="match status" value="1"/>
</dbReference>
<dbReference type="InterPro" id="IPR044855">
    <property type="entry name" value="CoA-Trfase_III_dom3_sf"/>
</dbReference>
<dbReference type="InterPro" id="IPR050509">
    <property type="entry name" value="CoA-transferase_III"/>
</dbReference>
<dbReference type="eggNOG" id="COG1804">
    <property type="taxonomic scope" value="Bacteria"/>
</dbReference>
<dbReference type="STRING" id="1424334.W822_11975"/>
<evidence type="ECO:0000313" key="2">
    <source>
        <dbReference type="Proteomes" id="UP000018733"/>
    </source>
</evidence>